<accession>A0A3L9M1W9</accession>
<comment type="caution">
    <text evidence="1">The sequence shown here is derived from an EMBL/GenBank/DDBJ whole genome shotgun (WGS) entry which is preliminary data.</text>
</comment>
<sequence length="108" mass="12335">MEEHFNEIEKEILQNGLKKTFTGGLEQVINEMTSFFSTNRLGISIQEKVLLIIKCDESKEVTMDDIGLISDTIQDGMNNKASIVMHINDEPFSENNGFELALYYLLEE</sequence>
<name>A0A3L9M1W9_9FLAO</name>
<dbReference type="OrthoDB" id="1453947at2"/>
<proteinExistence type="predicted"/>
<evidence type="ECO:0000313" key="1">
    <source>
        <dbReference type="EMBL" id="RLZ07147.1"/>
    </source>
</evidence>
<dbReference type="Proteomes" id="UP000275348">
    <property type="component" value="Unassembled WGS sequence"/>
</dbReference>
<dbReference type="EMBL" id="RDOJ01000019">
    <property type="protein sequence ID" value="RLZ07147.1"/>
    <property type="molecule type" value="Genomic_DNA"/>
</dbReference>
<gene>
    <name evidence="1" type="ORF">EAH69_11910</name>
</gene>
<evidence type="ECO:0000313" key="2">
    <source>
        <dbReference type="Proteomes" id="UP000275348"/>
    </source>
</evidence>
<reference evidence="1 2" key="1">
    <citation type="submission" date="2018-10" db="EMBL/GenBank/DDBJ databases">
        <authorList>
            <person name="Chen X."/>
        </authorList>
    </citation>
    <scope>NUCLEOTIDE SEQUENCE [LARGE SCALE GENOMIC DNA]</scope>
    <source>
        <strain evidence="1 2">YIM 102668</strain>
    </source>
</reference>
<dbReference type="RefSeq" id="WP_121935432.1">
    <property type="nucleotide sequence ID" value="NZ_RDOJ01000019.1"/>
</dbReference>
<protein>
    <submittedName>
        <fullName evidence="1">Uncharacterized protein</fullName>
    </submittedName>
</protein>
<keyword evidence="2" id="KW-1185">Reference proteome</keyword>
<dbReference type="AlphaFoldDB" id="A0A3L9M1W9"/>
<organism evidence="1 2">
    <name type="scientific">Faecalibacter macacae</name>
    <dbReference type="NCBI Taxonomy" id="1859289"/>
    <lineage>
        <taxon>Bacteria</taxon>
        <taxon>Pseudomonadati</taxon>
        <taxon>Bacteroidota</taxon>
        <taxon>Flavobacteriia</taxon>
        <taxon>Flavobacteriales</taxon>
        <taxon>Weeksellaceae</taxon>
        <taxon>Faecalibacter</taxon>
    </lineage>
</organism>